<keyword evidence="7" id="KW-0547">Nucleotide-binding</keyword>
<evidence type="ECO:0000256" key="2">
    <source>
        <dbReference type="ARBA" id="ARBA00008883"/>
    </source>
</evidence>
<name>A0ABU9FD70_9ENTR</name>
<dbReference type="InterPro" id="IPR050445">
    <property type="entry name" value="Bact_polysacc_biosynth/exp"/>
</dbReference>
<evidence type="ECO:0000256" key="9">
    <source>
        <dbReference type="ARBA" id="ARBA00022840"/>
    </source>
</evidence>
<evidence type="ECO:0000256" key="6">
    <source>
        <dbReference type="ARBA" id="ARBA00022692"/>
    </source>
</evidence>
<dbReference type="EMBL" id="JARXNK020000105">
    <property type="protein sequence ID" value="MEL0553766.1"/>
    <property type="molecule type" value="Genomic_DNA"/>
</dbReference>
<evidence type="ECO:0000256" key="14">
    <source>
        <dbReference type="SAM" id="Coils"/>
    </source>
</evidence>
<keyword evidence="5 19" id="KW-0808">Transferase</keyword>
<comment type="caution">
    <text evidence="19">The sequence shown here is derived from an EMBL/GenBank/DDBJ whole genome shotgun (WGS) entry which is preliminary data.</text>
</comment>
<dbReference type="InterPro" id="IPR032807">
    <property type="entry name" value="GNVR"/>
</dbReference>
<feature type="coiled-coil region" evidence="14">
    <location>
        <begin position="269"/>
        <end position="303"/>
    </location>
</feature>
<dbReference type="InterPro" id="IPR005702">
    <property type="entry name" value="Wzc-like_C"/>
</dbReference>
<dbReference type="SUPFAM" id="SSF52540">
    <property type="entry name" value="P-loop containing nucleoside triphosphate hydrolases"/>
    <property type="match status" value="1"/>
</dbReference>
<keyword evidence="3" id="KW-1003">Cell membrane</keyword>
<keyword evidence="14" id="KW-0175">Coiled coil</keyword>
<evidence type="ECO:0000256" key="13">
    <source>
        <dbReference type="ARBA" id="ARBA00053015"/>
    </source>
</evidence>
<reference evidence="19 20" key="1">
    <citation type="submission" date="2024-04" db="EMBL/GenBank/DDBJ databases">
        <title>Two novel Raoultella species associated with bleeding cankers of broadleaf hosts, Raoultella scottia sp. nov. and Raoultella lignicola sp. nov.</title>
        <authorList>
            <person name="Brady C.L."/>
        </authorList>
    </citation>
    <scope>NUCLEOTIDE SEQUENCE [LARGE SCALE GENOMIC DNA]</scope>
    <source>
        <strain evidence="19 20">TW_WC1a.1</strain>
    </source>
</reference>
<evidence type="ECO:0000256" key="3">
    <source>
        <dbReference type="ARBA" id="ARBA00022475"/>
    </source>
</evidence>
<organism evidence="19 20">
    <name type="scientific">Raoultella lignicola</name>
    <dbReference type="NCBI Taxonomy" id="3040939"/>
    <lineage>
        <taxon>Bacteria</taxon>
        <taxon>Pseudomonadati</taxon>
        <taxon>Pseudomonadota</taxon>
        <taxon>Gammaproteobacteria</taxon>
        <taxon>Enterobacterales</taxon>
        <taxon>Enterobacteriaceae</taxon>
        <taxon>Klebsiella/Raoultella group</taxon>
        <taxon>Raoultella</taxon>
    </lineage>
</organism>
<comment type="similarity">
    <text evidence="2">Belongs to the etk/wzc family.</text>
</comment>
<dbReference type="GO" id="GO:0004715">
    <property type="term" value="F:non-membrane spanning protein tyrosine kinase activity"/>
    <property type="evidence" value="ECO:0007669"/>
    <property type="project" value="UniProtKB-EC"/>
</dbReference>
<proteinExistence type="inferred from homology"/>
<evidence type="ECO:0000256" key="8">
    <source>
        <dbReference type="ARBA" id="ARBA00022777"/>
    </source>
</evidence>
<feature type="domain" description="Tyrosine-protein kinase G-rich" evidence="18">
    <location>
        <begin position="368"/>
        <end position="447"/>
    </location>
</feature>
<evidence type="ECO:0000256" key="12">
    <source>
        <dbReference type="ARBA" id="ARBA00023137"/>
    </source>
</evidence>
<feature type="transmembrane region" description="Helical" evidence="15">
    <location>
        <begin position="425"/>
        <end position="449"/>
    </location>
</feature>
<dbReference type="InterPro" id="IPR027417">
    <property type="entry name" value="P-loop_NTPase"/>
</dbReference>
<evidence type="ECO:0000259" key="18">
    <source>
        <dbReference type="Pfam" id="PF13807"/>
    </source>
</evidence>
<evidence type="ECO:0000259" key="16">
    <source>
        <dbReference type="Pfam" id="PF02706"/>
    </source>
</evidence>
<dbReference type="InterPro" id="IPR025669">
    <property type="entry name" value="AAA_dom"/>
</dbReference>
<evidence type="ECO:0000256" key="1">
    <source>
        <dbReference type="ARBA" id="ARBA00004429"/>
    </source>
</evidence>
<dbReference type="InterPro" id="IPR003856">
    <property type="entry name" value="LPS_length_determ_N"/>
</dbReference>
<keyword evidence="12" id="KW-0829">Tyrosine-protein kinase</keyword>
<gene>
    <name evidence="19" type="ORF">QFI96_018930</name>
</gene>
<dbReference type="NCBIfam" id="TIGR01007">
    <property type="entry name" value="eps_fam"/>
    <property type="match status" value="1"/>
</dbReference>
<evidence type="ECO:0000256" key="4">
    <source>
        <dbReference type="ARBA" id="ARBA00022519"/>
    </source>
</evidence>
<dbReference type="Pfam" id="PF23607">
    <property type="entry name" value="WZC_N"/>
    <property type="match status" value="1"/>
</dbReference>
<dbReference type="Proteomes" id="UP001312893">
    <property type="component" value="Unassembled WGS sequence"/>
</dbReference>
<evidence type="ECO:0000259" key="17">
    <source>
        <dbReference type="Pfam" id="PF13614"/>
    </source>
</evidence>
<evidence type="ECO:0000256" key="10">
    <source>
        <dbReference type="ARBA" id="ARBA00022989"/>
    </source>
</evidence>
<keyword evidence="20" id="KW-1185">Reference proteome</keyword>
<evidence type="ECO:0000256" key="7">
    <source>
        <dbReference type="ARBA" id="ARBA00022741"/>
    </source>
</evidence>
<keyword evidence="11 15" id="KW-0472">Membrane</keyword>
<keyword evidence="4" id="KW-0997">Cell inner membrane</keyword>
<keyword evidence="8" id="KW-0418">Kinase</keyword>
<dbReference type="Pfam" id="PF13614">
    <property type="entry name" value="AAA_31"/>
    <property type="match status" value="1"/>
</dbReference>
<dbReference type="PANTHER" id="PTHR32309:SF32">
    <property type="entry name" value="TYROSINE-PROTEIN KINASE ETK-RELATED"/>
    <property type="match status" value="1"/>
</dbReference>
<dbReference type="Pfam" id="PF13807">
    <property type="entry name" value="GNVR"/>
    <property type="match status" value="1"/>
</dbReference>
<dbReference type="RefSeq" id="WP_331851491.1">
    <property type="nucleotide sequence ID" value="NZ_JARXNK020000105.1"/>
</dbReference>
<evidence type="ECO:0000256" key="11">
    <source>
        <dbReference type="ARBA" id="ARBA00023136"/>
    </source>
</evidence>
<protein>
    <submittedName>
        <fullName evidence="19">Polysaccharide biosynthesis tyrosine autokinase</fullName>
        <ecNumber evidence="19">2.7.10.2</ecNumber>
    </submittedName>
</protein>
<feature type="transmembrane region" description="Helical" evidence="15">
    <location>
        <begin position="32"/>
        <end position="55"/>
    </location>
</feature>
<accession>A0ABU9FD70</accession>
<evidence type="ECO:0000256" key="15">
    <source>
        <dbReference type="SAM" id="Phobius"/>
    </source>
</evidence>
<comment type="subcellular location">
    <subcellularLocation>
        <location evidence="1">Cell inner membrane</location>
        <topology evidence="1">Multi-pass membrane protein</topology>
    </subcellularLocation>
</comment>
<evidence type="ECO:0000313" key="19">
    <source>
        <dbReference type="EMBL" id="MEL0553766.1"/>
    </source>
</evidence>
<dbReference type="PANTHER" id="PTHR32309">
    <property type="entry name" value="TYROSINE-PROTEIN KINASE"/>
    <property type="match status" value="1"/>
</dbReference>
<dbReference type="Gene3D" id="3.40.50.300">
    <property type="entry name" value="P-loop containing nucleotide triphosphate hydrolases"/>
    <property type="match status" value="1"/>
</dbReference>
<feature type="domain" description="AAA" evidence="17">
    <location>
        <begin position="545"/>
        <end position="662"/>
    </location>
</feature>
<feature type="domain" description="Polysaccharide chain length determinant N-terminal" evidence="16">
    <location>
        <begin position="15"/>
        <end position="106"/>
    </location>
</feature>
<dbReference type="Pfam" id="PF02706">
    <property type="entry name" value="Wzz"/>
    <property type="match status" value="1"/>
</dbReference>
<keyword evidence="10 15" id="KW-1133">Transmembrane helix</keyword>
<comment type="catalytic activity">
    <reaction evidence="13">
        <text>L-tyrosyl-[protein] + ATP = O-phospho-L-tyrosyl-[protein] + ADP + H(+)</text>
        <dbReference type="Rhea" id="RHEA:10596"/>
        <dbReference type="Rhea" id="RHEA-COMP:10136"/>
        <dbReference type="Rhea" id="RHEA-COMP:20101"/>
        <dbReference type="ChEBI" id="CHEBI:15378"/>
        <dbReference type="ChEBI" id="CHEBI:30616"/>
        <dbReference type="ChEBI" id="CHEBI:46858"/>
        <dbReference type="ChEBI" id="CHEBI:61978"/>
        <dbReference type="ChEBI" id="CHEBI:456216"/>
    </reaction>
</comment>
<evidence type="ECO:0000256" key="5">
    <source>
        <dbReference type="ARBA" id="ARBA00022679"/>
    </source>
</evidence>
<sequence length="727" mass="81302">MPSANQNKSISSESDSIDLGRLFGELIDHRKIIMSMTALFTFISLLYVSFATPIYQADALVQIEQKQGNSLINSLTQILPDSQPQSAPELALLQSRMILGKTVDDLNLDTVIEQEYFPLFGRGWARLTGETPSEIQISHYTILVDNKDTENELKLEVIDNLNFVIESNNQKIKGVVGTEIRTKEFNLLVKNIQAEPGAEFTIAKQPRLKAISDLQKTFSVVDQGKDTGILNLTLLGDKPSRIKNILDNISENYLEQNISRQAAQDAKSLEFLDQQLPKIRSDLDSAEDKLNQYRQQKDSVDLSLEAKSVLDQIVNVDNQLNELTFREAEVSQLYTKEHPTYKSLLEKRVTLEKERTRLNKRVADMPATQQEVLRLSRDVDSGKAVYMQLLNRQQELSIAKSSAIGNVRIIDKAVTEAEPVKPKKIITVLIGFVLGLILSISLVMLKVLVRKGIESPEQLEELGINVYASVPVSEWIQKERASINKKNPVSILAKTNKAEFTKFLAIENPADLAIEAIRSLRTSLHFAMMEASNNVLMISGASPNAGKTFISSNLSAIIAQAGKRVLYIDADMRKGYAHRIFDTSINNGLSDFLSGKAELSNVVQKLPSIGFDFISRGAIPPNPAELLMHRRFQELIHWATKNYDMVMLDTPPILAVTDAAIMGHYAGTTLVVARFEENTPKEIDVCIKRFEQNGIVVKGCILNGVVKKASSYYGYGYNHYGYTYEEK</sequence>
<keyword evidence="9" id="KW-0067">ATP-binding</keyword>
<evidence type="ECO:0000313" key="20">
    <source>
        <dbReference type="Proteomes" id="UP001312893"/>
    </source>
</evidence>
<dbReference type="CDD" id="cd05387">
    <property type="entry name" value="BY-kinase"/>
    <property type="match status" value="1"/>
</dbReference>
<dbReference type="EC" id="2.7.10.2" evidence="19"/>
<keyword evidence="6 15" id="KW-0812">Transmembrane</keyword>